<dbReference type="InterPro" id="IPR029058">
    <property type="entry name" value="AB_hydrolase_fold"/>
</dbReference>
<dbReference type="Pfam" id="PF05728">
    <property type="entry name" value="UPF0227"/>
    <property type="match status" value="1"/>
</dbReference>
<name>A0A1W1EHQ6_9ZZZZ</name>
<dbReference type="PANTHER" id="PTHR35602:SF3">
    <property type="entry name" value="ESTERASE YQIA"/>
    <property type="match status" value="1"/>
</dbReference>
<dbReference type="AlphaFoldDB" id="A0A1W1EHQ6"/>
<sequence length="183" mass="21251">MILYIHGFASSSKSNKVTLMRNSFDNIKSIDLNIQPKVAITQLEEFIEDNIKDNNITLIGSSLGGFYALYLSQKYNLKAVLINPSIYPYKTLKVYKNQNITNYSSGKISKFKKKYLTQLKNYRVKNIDNSKILLLLQMGDKTIDYREALRFLPNSKYIIESGGNHQFENFEDYFAIISRFIKE</sequence>
<organism evidence="1">
    <name type="scientific">hydrothermal vent metagenome</name>
    <dbReference type="NCBI Taxonomy" id="652676"/>
    <lineage>
        <taxon>unclassified sequences</taxon>
        <taxon>metagenomes</taxon>
        <taxon>ecological metagenomes</taxon>
    </lineage>
</organism>
<accession>A0A1W1EHQ6</accession>
<dbReference type="InterPro" id="IPR008886">
    <property type="entry name" value="UPF0227/Esterase_YqiA"/>
</dbReference>
<protein>
    <submittedName>
        <fullName evidence="1">Putative esterase, FIGfam005057</fullName>
    </submittedName>
</protein>
<reference evidence="1" key="1">
    <citation type="submission" date="2016-10" db="EMBL/GenBank/DDBJ databases">
        <authorList>
            <person name="de Groot N.N."/>
        </authorList>
    </citation>
    <scope>NUCLEOTIDE SEQUENCE</scope>
</reference>
<evidence type="ECO:0000313" key="1">
    <source>
        <dbReference type="EMBL" id="SHO80377.1"/>
    </source>
</evidence>
<dbReference type="EMBL" id="FRYL01000006">
    <property type="protein sequence ID" value="SHO80377.1"/>
    <property type="molecule type" value="Genomic_DNA"/>
</dbReference>
<dbReference type="SUPFAM" id="SSF53474">
    <property type="entry name" value="alpha/beta-Hydrolases"/>
    <property type="match status" value="1"/>
</dbReference>
<proteinExistence type="predicted"/>
<dbReference type="Gene3D" id="3.40.50.1820">
    <property type="entry name" value="alpha/beta hydrolase"/>
    <property type="match status" value="1"/>
</dbReference>
<gene>
    <name evidence="1" type="ORF">MNB_SV-15-1151</name>
</gene>
<dbReference type="PANTHER" id="PTHR35602">
    <property type="entry name" value="ESTERASE YQIA-RELATED"/>
    <property type="match status" value="1"/>
</dbReference>